<dbReference type="FunFam" id="1.10.10.10:FF:000001">
    <property type="entry name" value="LysR family transcriptional regulator"/>
    <property type="match status" value="1"/>
</dbReference>
<dbReference type="AlphaFoldDB" id="A0A840SBC2"/>
<evidence type="ECO:0000256" key="3">
    <source>
        <dbReference type="ARBA" id="ARBA00023125"/>
    </source>
</evidence>
<dbReference type="GO" id="GO:0003677">
    <property type="term" value="F:DNA binding"/>
    <property type="evidence" value="ECO:0007669"/>
    <property type="project" value="UniProtKB-KW"/>
</dbReference>
<comment type="caution">
    <text evidence="6">The sequence shown here is derived from an EMBL/GenBank/DDBJ whole genome shotgun (WGS) entry which is preliminary data.</text>
</comment>
<evidence type="ECO:0000259" key="5">
    <source>
        <dbReference type="PROSITE" id="PS50931"/>
    </source>
</evidence>
<dbReference type="PRINTS" id="PR00039">
    <property type="entry name" value="HTHLYSR"/>
</dbReference>
<dbReference type="GO" id="GO:0032993">
    <property type="term" value="C:protein-DNA complex"/>
    <property type="evidence" value="ECO:0007669"/>
    <property type="project" value="TreeGrafter"/>
</dbReference>
<dbReference type="Pfam" id="PF03466">
    <property type="entry name" value="LysR_substrate"/>
    <property type="match status" value="1"/>
</dbReference>
<dbReference type="PROSITE" id="PS50931">
    <property type="entry name" value="HTH_LYSR"/>
    <property type="match status" value="1"/>
</dbReference>
<dbReference type="InterPro" id="IPR036388">
    <property type="entry name" value="WH-like_DNA-bd_sf"/>
</dbReference>
<dbReference type="EMBL" id="JACHHO010000007">
    <property type="protein sequence ID" value="MBB5206084.1"/>
    <property type="molecule type" value="Genomic_DNA"/>
</dbReference>
<evidence type="ECO:0000256" key="1">
    <source>
        <dbReference type="ARBA" id="ARBA00009437"/>
    </source>
</evidence>
<dbReference type="Proteomes" id="UP000554837">
    <property type="component" value="Unassembled WGS sequence"/>
</dbReference>
<dbReference type="InterPro" id="IPR000847">
    <property type="entry name" value="LysR_HTH_N"/>
</dbReference>
<evidence type="ECO:0000256" key="2">
    <source>
        <dbReference type="ARBA" id="ARBA00023015"/>
    </source>
</evidence>
<keyword evidence="3 6" id="KW-0238">DNA-binding</keyword>
<dbReference type="PANTHER" id="PTHR30346">
    <property type="entry name" value="TRANSCRIPTIONAL DUAL REGULATOR HCAR-RELATED"/>
    <property type="match status" value="1"/>
</dbReference>
<evidence type="ECO:0000313" key="7">
    <source>
        <dbReference type="Proteomes" id="UP000554837"/>
    </source>
</evidence>
<dbReference type="RefSeq" id="WP_246071551.1">
    <property type="nucleotide sequence ID" value="NZ_CP040709.1"/>
</dbReference>
<reference evidence="6 7" key="1">
    <citation type="submission" date="2020-08" db="EMBL/GenBank/DDBJ databases">
        <title>Genomic Encyclopedia of Type Strains, Phase IV (KMG-IV): sequencing the most valuable type-strain genomes for metagenomic binning, comparative biology and taxonomic classification.</title>
        <authorList>
            <person name="Goeker M."/>
        </authorList>
    </citation>
    <scope>NUCLEOTIDE SEQUENCE [LARGE SCALE GENOMIC DNA]</scope>
    <source>
        <strain evidence="6 7">DSM 23958</strain>
    </source>
</reference>
<dbReference type="PANTHER" id="PTHR30346:SF0">
    <property type="entry name" value="HCA OPERON TRANSCRIPTIONAL ACTIVATOR HCAR"/>
    <property type="match status" value="1"/>
</dbReference>
<protein>
    <submittedName>
        <fullName evidence="6">DNA-binding transcriptional LysR family regulator</fullName>
    </submittedName>
</protein>
<dbReference type="GO" id="GO:0003700">
    <property type="term" value="F:DNA-binding transcription factor activity"/>
    <property type="evidence" value="ECO:0007669"/>
    <property type="project" value="InterPro"/>
</dbReference>
<dbReference type="Gene3D" id="1.10.10.10">
    <property type="entry name" value="Winged helix-like DNA-binding domain superfamily/Winged helix DNA-binding domain"/>
    <property type="match status" value="1"/>
</dbReference>
<sequence>MESIDPAQARSFLVLAEELHFGRAAERLGLRQPQLSKQLRALEAGLGTQLLERTSRRVRLSAAGQALREPLAEWLRQGQALGALVQRAARGQHGRLRVGLVSPAGFGELPRWLRRFRDRHPLVELVLREATLDVQLEALGRGELDLGLVLQPEGVETPGVRCQCVGAEPLVLALSEASAQRLGERPTLAELLRQPLVLFPREIAPALHDAVLDFYRQHGHAVQPTQRAVQMATLIHLVSADFGLAWVPASMQALQRAGVVYRPAPRGAPRCQTQLIWREPAGPVLREFLALL</sequence>
<dbReference type="Gene3D" id="3.40.190.10">
    <property type="entry name" value="Periplasmic binding protein-like II"/>
    <property type="match status" value="2"/>
</dbReference>
<evidence type="ECO:0000256" key="4">
    <source>
        <dbReference type="ARBA" id="ARBA00023163"/>
    </source>
</evidence>
<dbReference type="InterPro" id="IPR005119">
    <property type="entry name" value="LysR_subst-bd"/>
</dbReference>
<proteinExistence type="inferred from homology"/>
<feature type="domain" description="HTH lysR-type" evidence="5">
    <location>
        <begin position="4"/>
        <end position="61"/>
    </location>
</feature>
<keyword evidence="2" id="KW-0805">Transcription regulation</keyword>
<comment type="similarity">
    <text evidence="1">Belongs to the LysR transcriptional regulatory family.</text>
</comment>
<dbReference type="SUPFAM" id="SSF46785">
    <property type="entry name" value="Winged helix' DNA-binding domain"/>
    <property type="match status" value="1"/>
</dbReference>
<keyword evidence="7" id="KW-1185">Reference proteome</keyword>
<name>A0A840SBC2_9BURK</name>
<dbReference type="InterPro" id="IPR036390">
    <property type="entry name" value="WH_DNA-bd_sf"/>
</dbReference>
<dbReference type="Pfam" id="PF00126">
    <property type="entry name" value="HTH_1"/>
    <property type="match status" value="1"/>
</dbReference>
<gene>
    <name evidence="6" type="ORF">HNQ51_003427</name>
</gene>
<evidence type="ECO:0000313" key="6">
    <source>
        <dbReference type="EMBL" id="MBB5206084.1"/>
    </source>
</evidence>
<organism evidence="6 7">
    <name type="scientific">Inhella inkyongensis</name>
    <dbReference type="NCBI Taxonomy" id="392593"/>
    <lineage>
        <taxon>Bacteria</taxon>
        <taxon>Pseudomonadati</taxon>
        <taxon>Pseudomonadota</taxon>
        <taxon>Betaproteobacteria</taxon>
        <taxon>Burkholderiales</taxon>
        <taxon>Sphaerotilaceae</taxon>
        <taxon>Inhella</taxon>
    </lineage>
</organism>
<keyword evidence="4" id="KW-0804">Transcription</keyword>
<accession>A0A840SBC2</accession>
<dbReference type="SUPFAM" id="SSF53850">
    <property type="entry name" value="Periplasmic binding protein-like II"/>
    <property type="match status" value="1"/>
</dbReference>